<dbReference type="EMBL" id="JAQQKY010000002">
    <property type="protein sequence ID" value="MDC7690385.1"/>
    <property type="molecule type" value="Genomic_DNA"/>
</dbReference>
<accession>A0ABT5I3C0</accession>
<comment type="caution">
    <text evidence="1">The sequence shown here is derived from an EMBL/GenBank/DDBJ whole genome shotgun (WGS) entry which is preliminary data.</text>
</comment>
<evidence type="ECO:0000313" key="2">
    <source>
        <dbReference type="Proteomes" id="UP001221566"/>
    </source>
</evidence>
<keyword evidence="2" id="KW-1185">Reference proteome</keyword>
<dbReference type="Proteomes" id="UP001221566">
    <property type="component" value="Unassembled WGS sequence"/>
</dbReference>
<protein>
    <submittedName>
        <fullName evidence="1">Uncharacterized protein</fullName>
    </submittedName>
</protein>
<gene>
    <name evidence="1" type="ORF">PQU93_06240</name>
</gene>
<reference evidence="1 2" key="1">
    <citation type="submission" date="2023-01" db="EMBL/GenBank/DDBJ databases">
        <title>Novel species of the genus Vogesella isolated from rivers.</title>
        <authorList>
            <person name="Lu H."/>
        </authorList>
    </citation>
    <scope>NUCLEOTIDE SEQUENCE [LARGE SCALE GENOMIC DNA]</scope>
    <source>
        <strain evidence="1 2">SH7W</strain>
    </source>
</reference>
<name>A0ABT5I3C0_VOGIN</name>
<dbReference type="RefSeq" id="WP_272802691.1">
    <property type="nucleotide sequence ID" value="NZ_JAQQKY010000002.1"/>
</dbReference>
<proteinExistence type="predicted"/>
<organism evidence="1 2">
    <name type="scientific">Vogesella indigofera</name>
    <name type="common">Pseudomonas indigofera</name>
    <dbReference type="NCBI Taxonomy" id="45465"/>
    <lineage>
        <taxon>Bacteria</taxon>
        <taxon>Pseudomonadati</taxon>
        <taxon>Pseudomonadota</taxon>
        <taxon>Betaproteobacteria</taxon>
        <taxon>Neisseriales</taxon>
        <taxon>Chromobacteriaceae</taxon>
        <taxon>Vogesella</taxon>
    </lineage>
</organism>
<evidence type="ECO:0000313" key="1">
    <source>
        <dbReference type="EMBL" id="MDC7690385.1"/>
    </source>
</evidence>
<sequence>MIERKKVSGEQANELKAGLTTLQAHAALAKPKWQVVRAAAGSLKSMLENAAGGKLITQALPYLSQLLK</sequence>